<evidence type="ECO:0000313" key="3">
    <source>
        <dbReference type="Proteomes" id="UP000694388"/>
    </source>
</evidence>
<reference evidence="2" key="2">
    <citation type="submission" date="2025-09" db="UniProtKB">
        <authorList>
            <consortium name="Ensembl"/>
        </authorList>
    </citation>
    <scope>IDENTIFICATION</scope>
</reference>
<feature type="compositionally biased region" description="Pro residues" evidence="1">
    <location>
        <begin position="35"/>
        <end position="49"/>
    </location>
</feature>
<keyword evidence="3" id="KW-1185">Reference proteome</keyword>
<reference evidence="2" key="1">
    <citation type="submission" date="2025-08" db="UniProtKB">
        <authorList>
            <consortium name="Ensembl"/>
        </authorList>
    </citation>
    <scope>IDENTIFICATION</scope>
</reference>
<dbReference type="GO" id="GO:0005739">
    <property type="term" value="C:mitochondrion"/>
    <property type="evidence" value="ECO:0007669"/>
    <property type="project" value="InterPro"/>
</dbReference>
<protein>
    <submittedName>
        <fullName evidence="2">Uncharacterized protein</fullName>
    </submittedName>
</protein>
<dbReference type="InterPro" id="IPR026193">
    <property type="entry name" value="NDUFV3"/>
</dbReference>
<dbReference type="AlphaFoldDB" id="A0A8C4QKP5"/>
<dbReference type="Pfam" id="PF15880">
    <property type="entry name" value="NDUFV3"/>
    <property type="match status" value="1"/>
</dbReference>
<accession>A0A8C4QKP5</accession>
<proteinExistence type="predicted"/>
<organism evidence="2 3">
    <name type="scientific">Eptatretus burgeri</name>
    <name type="common">Inshore hagfish</name>
    <dbReference type="NCBI Taxonomy" id="7764"/>
    <lineage>
        <taxon>Eukaryota</taxon>
        <taxon>Metazoa</taxon>
        <taxon>Chordata</taxon>
        <taxon>Craniata</taxon>
        <taxon>Vertebrata</taxon>
        <taxon>Cyclostomata</taxon>
        <taxon>Myxini</taxon>
        <taxon>Myxiniformes</taxon>
        <taxon>Myxinidae</taxon>
        <taxon>Eptatretinae</taxon>
        <taxon>Eptatretus</taxon>
    </lineage>
</organism>
<dbReference type="Ensembl" id="ENSEBUT00000017547.1">
    <property type="protein sequence ID" value="ENSEBUP00000016971.1"/>
    <property type="gene ID" value="ENSEBUG00000010631.1"/>
</dbReference>
<evidence type="ECO:0000256" key="1">
    <source>
        <dbReference type="SAM" id="MobiDB-lite"/>
    </source>
</evidence>
<dbReference type="Proteomes" id="UP000694388">
    <property type="component" value="Unplaced"/>
</dbReference>
<name>A0A8C4QKP5_EPTBU</name>
<evidence type="ECO:0000313" key="2">
    <source>
        <dbReference type="Ensembl" id="ENSEBUP00000016971.1"/>
    </source>
</evidence>
<dbReference type="GO" id="GO:0045271">
    <property type="term" value="C:respiratory chain complex I"/>
    <property type="evidence" value="ECO:0007669"/>
    <property type="project" value="InterPro"/>
</dbReference>
<sequence length="90" mass="10214">MLGQRTECSFVIPRWERQLGAKQVERWVFSTTSLPSPPPPPPPQSPQPDPISESSGLHYMNAQHWKYVPSTFIDFETELSVHRLPQPSSG</sequence>
<feature type="region of interest" description="Disordered" evidence="1">
    <location>
        <begin position="30"/>
        <end position="56"/>
    </location>
</feature>